<accession>X1S7G9</accession>
<proteinExistence type="predicted"/>
<reference evidence="1" key="1">
    <citation type="journal article" date="2014" name="Front. Microbiol.">
        <title>High frequency of phylogenetically diverse reductive dehalogenase-homologous genes in deep subseafloor sedimentary metagenomes.</title>
        <authorList>
            <person name="Kawai M."/>
            <person name="Futagami T."/>
            <person name="Toyoda A."/>
            <person name="Takaki Y."/>
            <person name="Nishi S."/>
            <person name="Hori S."/>
            <person name="Arai W."/>
            <person name="Tsubouchi T."/>
            <person name="Morono Y."/>
            <person name="Uchiyama I."/>
            <person name="Ito T."/>
            <person name="Fujiyama A."/>
            <person name="Inagaki F."/>
            <person name="Takami H."/>
        </authorList>
    </citation>
    <scope>NUCLEOTIDE SEQUENCE</scope>
    <source>
        <strain evidence="1">Expedition CK06-06</strain>
    </source>
</reference>
<dbReference type="AlphaFoldDB" id="X1S7G9"/>
<organism evidence="1">
    <name type="scientific">marine sediment metagenome</name>
    <dbReference type="NCBI Taxonomy" id="412755"/>
    <lineage>
        <taxon>unclassified sequences</taxon>
        <taxon>metagenomes</taxon>
        <taxon>ecological metagenomes</taxon>
    </lineage>
</organism>
<gene>
    <name evidence="1" type="ORF">S12H4_05398</name>
</gene>
<sequence>MPRGYPDYGVDEELGKVLMPTDIAETAARLGSINTYDRRGSVLFQDDFEAPVLKWIPNVSPATAYWRFNTETVKSGSQSLHIHTDNVALREKYVAKIVSVLNDKLLGFEISFSYLNPNCNLQLKIHWHDGGHRTEARLKFVPSANSIYVLDNTPADVPVAGGLVLQPITPVGTLSKALPLKHSG</sequence>
<comment type="caution">
    <text evidence="1">The sequence shown here is derived from an EMBL/GenBank/DDBJ whole genome shotgun (WGS) entry which is preliminary data.</text>
</comment>
<evidence type="ECO:0000313" key="1">
    <source>
        <dbReference type="EMBL" id="GAI63754.1"/>
    </source>
</evidence>
<name>X1S7G9_9ZZZZ</name>
<protein>
    <submittedName>
        <fullName evidence="1">Uncharacterized protein</fullName>
    </submittedName>
</protein>
<dbReference type="EMBL" id="BARW01001779">
    <property type="protein sequence ID" value="GAI63754.1"/>
    <property type="molecule type" value="Genomic_DNA"/>
</dbReference>